<evidence type="ECO:0000313" key="2">
    <source>
        <dbReference type="Proteomes" id="UP000247790"/>
    </source>
</evidence>
<protein>
    <submittedName>
        <fullName evidence="1">Uncharacterized protein</fullName>
    </submittedName>
</protein>
<organism evidence="1 2">
    <name type="scientific">Paenibacillus barcinonensis</name>
    <dbReference type="NCBI Taxonomy" id="198119"/>
    <lineage>
        <taxon>Bacteria</taxon>
        <taxon>Bacillati</taxon>
        <taxon>Bacillota</taxon>
        <taxon>Bacilli</taxon>
        <taxon>Bacillales</taxon>
        <taxon>Paenibacillaceae</taxon>
        <taxon>Paenibacillus</taxon>
    </lineage>
</organism>
<proteinExistence type="predicted"/>
<sequence length="49" mass="5611">MIISFYFYPVDTPELTTTCFVIVQMYAVAILKKGAMNHDGFKNNSIHCH</sequence>
<name>A0A2V4VR47_PAEBA</name>
<evidence type="ECO:0000313" key="1">
    <source>
        <dbReference type="EMBL" id="PYE48863.1"/>
    </source>
</evidence>
<gene>
    <name evidence="1" type="ORF">DFQ00_107156</name>
</gene>
<reference evidence="1 2" key="1">
    <citation type="submission" date="2018-06" db="EMBL/GenBank/DDBJ databases">
        <title>Genomic Encyclopedia of Type Strains, Phase III (KMG-III): the genomes of soil and plant-associated and newly described type strains.</title>
        <authorList>
            <person name="Whitman W."/>
        </authorList>
    </citation>
    <scope>NUCLEOTIDE SEQUENCE [LARGE SCALE GENOMIC DNA]</scope>
    <source>
        <strain evidence="1 2">CECT 7022</strain>
    </source>
</reference>
<comment type="caution">
    <text evidence="1">The sequence shown here is derived from an EMBL/GenBank/DDBJ whole genome shotgun (WGS) entry which is preliminary data.</text>
</comment>
<accession>A0A2V4VR47</accession>
<dbReference type="Proteomes" id="UP000247790">
    <property type="component" value="Unassembled WGS sequence"/>
</dbReference>
<dbReference type="AlphaFoldDB" id="A0A2V4VR47"/>
<dbReference type="EMBL" id="QJSW01000007">
    <property type="protein sequence ID" value="PYE48863.1"/>
    <property type="molecule type" value="Genomic_DNA"/>
</dbReference>